<reference evidence="6" key="1">
    <citation type="submission" date="2021-02" db="EMBL/GenBank/DDBJ databases">
        <authorList>
            <person name="Nowell W R."/>
        </authorList>
    </citation>
    <scope>NUCLEOTIDE SEQUENCE</scope>
    <source>
        <strain evidence="6">Ploen Becks lab</strain>
    </source>
</reference>
<dbReference type="PANTHER" id="PTHR12176:SF83">
    <property type="entry name" value="CITRATE SYNTHASE-LYSINE N-METHYLTRANSFERASE CSKMT, MITOCHONDRIAL"/>
    <property type="match status" value="1"/>
</dbReference>
<dbReference type="Gene3D" id="3.40.50.150">
    <property type="entry name" value="Vaccinia Virus protein VP39"/>
    <property type="match status" value="1"/>
</dbReference>
<dbReference type="PANTHER" id="PTHR12176">
    <property type="entry name" value="SAM-DEPENDENT METHYLTRANSFERASE SUPERFAMILY PROTEIN"/>
    <property type="match status" value="1"/>
</dbReference>
<keyword evidence="3" id="KW-0808">Transferase</keyword>
<protein>
    <recommendedName>
        <fullName evidence="5">Methyltransferase type 11 domain-containing protein</fullName>
    </recommendedName>
</protein>
<name>A0A814LA53_9BILA</name>
<feature type="coiled-coil region" evidence="4">
    <location>
        <begin position="153"/>
        <end position="180"/>
    </location>
</feature>
<dbReference type="InterPro" id="IPR051419">
    <property type="entry name" value="Lys/N-term_MeTrsfase_sf"/>
</dbReference>
<dbReference type="Proteomes" id="UP000663879">
    <property type="component" value="Unassembled WGS sequence"/>
</dbReference>
<evidence type="ECO:0000256" key="4">
    <source>
        <dbReference type="SAM" id="Coils"/>
    </source>
</evidence>
<dbReference type="OrthoDB" id="411785at2759"/>
<accession>A0A814LA53</accession>
<dbReference type="AlphaFoldDB" id="A0A814LA53"/>
<evidence type="ECO:0000313" key="7">
    <source>
        <dbReference type="Proteomes" id="UP000663879"/>
    </source>
</evidence>
<evidence type="ECO:0000256" key="3">
    <source>
        <dbReference type="ARBA" id="ARBA00022679"/>
    </source>
</evidence>
<comment type="similarity">
    <text evidence="1">Belongs to the methyltransferase superfamily.</text>
</comment>
<feature type="domain" description="Methyltransferase type 11" evidence="5">
    <location>
        <begin position="79"/>
        <end position="149"/>
    </location>
</feature>
<dbReference type="GO" id="GO:0008757">
    <property type="term" value="F:S-adenosylmethionine-dependent methyltransferase activity"/>
    <property type="evidence" value="ECO:0007669"/>
    <property type="project" value="InterPro"/>
</dbReference>
<evidence type="ECO:0000259" key="5">
    <source>
        <dbReference type="Pfam" id="PF08241"/>
    </source>
</evidence>
<dbReference type="GO" id="GO:0032259">
    <property type="term" value="P:methylation"/>
    <property type="evidence" value="ECO:0007669"/>
    <property type="project" value="UniProtKB-KW"/>
</dbReference>
<evidence type="ECO:0000313" key="6">
    <source>
        <dbReference type="EMBL" id="CAF1062239.1"/>
    </source>
</evidence>
<dbReference type="InterPro" id="IPR029063">
    <property type="entry name" value="SAM-dependent_MTases_sf"/>
</dbReference>
<proteinExistence type="inferred from homology"/>
<keyword evidence="4" id="KW-0175">Coiled coil</keyword>
<evidence type="ECO:0000256" key="2">
    <source>
        <dbReference type="ARBA" id="ARBA00022603"/>
    </source>
</evidence>
<gene>
    <name evidence="6" type="ORF">OXX778_LOCUS19338</name>
</gene>
<dbReference type="Pfam" id="PF08241">
    <property type="entry name" value="Methyltransf_11"/>
    <property type="match status" value="1"/>
</dbReference>
<comment type="caution">
    <text evidence="6">The sequence shown here is derived from an EMBL/GenBank/DDBJ whole genome shotgun (WGS) entry which is preliminary data.</text>
</comment>
<evidence type="ECO:0000256" key="1">
    <source>
        <dbReference type="ARBA" id="ARBA00008361"/>
    </source>
</evidence>
<organism evidence="6 7">
    <name type="scientific">Brachionus calyciflorus</name>
    <dbReference type="NCBI Taxonomy" id="104777"/>
    <lineage>
        <taxon>Eukaryota</taxon>
        <taxon>Metazoa</taxon>
        <taxon>Spiralia</taxon>
        <taxon>Gnathifera</taxon>
        <taxon>Rotifera</taxon>
        <taxon>Eurotatoria</taxon>
        <taxon>Monogononta</taxon>
        <taxon>Pseudotrocha</taxon>
        <taxon>Ploima</taxon>
        <taxon>Brachionidae</taxon>
        <taxon>Brachionus</taxon>
    </lineage>
</organism>
<dbReference type="InterPro" id="IPR013216">
    <property type="entry name" value="Methyltransf_11"/>
</dbReference>
<sequence length="227" mass="26416">MKNLIINLFKKSNFRFQTYRNLSINKNEDNMSKKAFWDKFYSKHTTKTFEWLIEFNDSLKSLSQNLISLTNGEKPTLLLDVGCGTSQFSQDLKNTLDSSFLICTDFSYKALDLLKSKNSSLQTIDYVECNCKYLPFRSTVCDLIIDKGFSDSLLKETNTRKSLQQTLKSINNQLETLQQNGVLIQITDEEPELRISSLFDQLNIQYNFKEINLDSGSNYFVYFIKKK</sequence>
<keyword evidence="7" id="KW-1185">Reference proteome</keyword>
<keyword evidence="2" id="KW-0489">Methyltransferase</keyword>
<dbReference type="SUPFAM" id="SSF53335">
    <property type="entry name" value="S-adenosyl-L-methionine-dependent methyltransferases"/>
    <property type="match status" value="1"/>
</dbReference>
<dbReference type="EMBL" id="CAJNOC010005795">
    <property type="protein sequence ID" value="CAF1062239.1"/>
    <property type="molecule type" value="Genomic_DNA"/>
</dbReference>